<dbReference type="EMBL" id="CAFZ01000346">
    <property type="protein sequence ID" value="CCA74714.1"/>
    <property type="molecule type" value="Genomic_DNA"/>
</dbReference>
<protein>
    <recommendedName>
        <fullName evidence="1">Anaphase-promoting complex subunit 2</fullName>
    </recommendedName>
</protein>
<dbReference type="GO" id="GO:0007091">
    <property type="term" value="P:metaphase/anaphase transition of mitotic cell cycle"/>
    <property type="evidence" value="ECO:0007669"/>
    <property type="project" value="TreeGrafter"/>
</dbReference>
<sequence length="720" mass="82466">MATEAELRAIWEEKLQRISGGKKDVDREKKLANFSQIWDAVLPRIQPKSVPIEKEGSQEAAIFAKLADPSVARTAYTIAIDTMRQKQDLLRHDLEKAIDTCEETGDAAAFAEIFDTLARWRTTWYEPFKNNQKIISSQEFTTSFNLILLHALPPTFPGALTEFLEATLVSPDTAFDHTFSLLTSLGLTRNFETLICRVAYRAIERRVEEVCPGEWESPCLRDILDWVKNTLVPWSTRIFSFDNDPSHLAGHSGDKNIGLKFEFHVYKTVFDLRVSELFDIISDVEGEAQVLKDLKECMGRVSGRTEIVRSIRQQIAKRLLHPGADTKDIIDFYISMIRCLRVIDRQGVLLFRVADPIRAYLRDRPDTISYIVSQLVDEKSELAQEAQAPIVSEMEHEDYSDPKWMPEPPDAGPKFRTMRPSDLISTLVSIYDSHELFIKELQTLFSTLFLQSREDSFDAEKRQLEILKLRFGDTALQSIDVMLADMQSAVRVHKQIQETEESVLKPAIISRWFWPEAPEPDTFKMPGQLQEEYNKRYQKVKPDKRLHWVQSMGTLKLTIELSDRQVEVNATPLEAAVIELFSSKSSWLQEELSKQLGVKEKDVLGALISWNEEGVLEFNSYTKRWILVEEGDASRVQPAPAPTIERFPELQPSAMSSREQQHWQHIKGALSNFGTCSTERIHKLMRYTADPITLDQLNALMGRLQADGLVEGMDSVWRLI</sequence>
<keyword evidence="2" id="KW-0132">Cell division</keyword>
<proteinExistence type="inferred from homology"/>
<dbReference type="InterPro" id="IPR014786">
    <property type="entry name" value="ANAPC2_C"/>
</dbReference>
<dbReference type="Pfam" id="PF25773">
    <property type="entry name" value="TPR_ANAPC2"/>
    <property type="match status" value="1"/>
</dbReference>
<dbReference type="InterPro" id="IPR016158">
    <property type="entry name" value="Cullin_homology"/>
</dbReference>
<dbReference type="PANTHER" id="PTHR45957:SF1">
    <property type="entry name" value="ANAPHASE-PROMOTING COMPLEX SUBUNIT 2"/>
    <property type="match status" value="1"/>
</dbReference>
<evidence type="ECO:0000256" key="4">
    <source>
        <dbReference type="ARBA" id="ARBA00022786"/>
    </source>
</evidence>
<dbReference type="HOGENOM" id="CLU_007149_4_2_1"/>
<dbReference type="Pfam" id="PF26557">
    <property type="entry name" value="Cullin_AB"/>
    <property type="match status" value="1"/>
</dbReference>
<dbReference type="Gene3D" id="1.20.1310.10">
    <property type="entry name" value="Cullin Repeats"/>
    <property type="match status" value="1"/>
</dbReference>
<dbReference type="InParanoid" id="G4TTS1"/>
<evidence type="ECO:0000313" key="8">
    <source>
        <dbReference type="EMBL" id="CCA74714.1"/>
    </source>
</evidence>
<evidence type="ECO:0000256" key="5">
    <source>
        <dbReference type="ARBA" id="ARBA00023306"/>
    </source>
</evidence>
<dbReference type="SMART" id="SM00182">
    <property type="entry name" value="CULLIN"/>
    <property type="match status" value="1"/>
</dbReference>
<reference evidence="8 9" key="1">
    <citation type="journal article" date="2011" name="PLoS Pathog.">
        <title>Endophytic Life Strategies Decoded by Genome and Transcriptome Analyses of the Mutualistic Root Symbiont Piriformospora indica.</title>
        <authorList>
            <person name="Zuccaro A."/>
            <person name="Lahrmann U."/>
            <person name="Guldener U."/>
            <person name="Langen G."/>
            <person name="Pfiffi S."/>
            <person name="Biedenkopf D."/>
            <person name="Wong P."/>
            <person name="Samans B."/>
            <person name="Grimm C."/>
            <person name="Basiewicz M."/>
            <person name="Murat C."/>
            <person name="Martin F."/>
            <person name="Kogel K.H."/>
        </authorList>
    </citation>
    <scope>NUCLEOTIDE SEQUENCE [LARGE SCALE GENOMIC DNA]</scope>
    <source>
        <strain evidence="8 9">DSM 11827</strain>
    </source>
</reference>
<dbReference type="PROSITE" id="PS50069">
    <property type="entry name" value="CULLIN_2"/>
    <property type="match status" value="1"/>
</dbReference>
<dbReference type="STRING" id="1109443.G4TTS1"/>
<dbReference type="InterPro" id="IPR036388">
    <property type="entry name" value="WH-like_DNA-bd_sf"/>
</dbReference>
<organism evidence="8 9">
    <name type="scientific">Serendipita indica (strain DSM 11827)</name>
    <name type="common">Root endophyte fungus</name>
    <name type="synonym">Piriformospora indica</name>
    <dbReference type="NCBI Taxonomy" id="1109443"/>
    <lineage>
        <taxon>Eukaryota</taxon>
        <taxon>Fungi</taxon>
        <taxon>Dikarya</taxon>
        <taxon>Basidiomycota</taxon>
        <taxon>Agaricomycotina</taxon>
        <taxon>Agaricomycetes</taxon>
        <taxon>Sebacinales</taxon>
        <taxon>Serendipitaceae</taxon>
        <taxon>Serendipita</taxon>
    </lineage>
</organism>
<dbReference type="OrthoDB" id="5581181at2759"/>
<evidence type="ECO:0000256" key="3">
    <source>
        <dbReference type="ARBA" id="ARBA00022776"/>
    </source>
</evidence>
<keyword evidence="3" id="KW-0498">Mitosis</keyword>
<dbReference type="Pfam" id="PF08672">
    <property type="entry name" value="ANAPC2"/>
    <property type="match status" value="1"/>
</dbReference>
<evidence type="ECO:0000259" key="7">
    <source>
        <dbReference type="PROSITE" id="PS50069"/>
    </source>
</evidence>
<comment type="caution">
    <text evidence="8">The sequence shown here is derived from an EMBL/GenBank/DDBJ whole genome shotgun (WGS) entry which is preliminary data.</text>
</comment>
<dbReference type="Gene3D" id="1.10.10.10">
    <property type="entry name" value="Winged helix-like DNA-binding domain superfamily/Winged helix DNA-binding domain"/>
    <property type="match status" value="1"/>
</dbReference>
<dbReference type="InterPro" id="IPR059120">
    <property type="entry name" value="Cullin-like_AB"/>
</dbReference>
<comment type="similarity">
    <text evidence="6">Belongs to the cullin family.</text>
</comment>
<dbReference type="Gene3D" id="3.30.230.130">
    <property type="entry name" value="Cullin, Chain C, Domain 2"/>
    <property type="match status" value="1"/>
</dbReference>
<keyword evidence="5" id="KW-0131">Cell cycle</keyword>
<dbReference type="GO" id="GO:0070979">
    <property type="term" value="P:protein K11-linked ubiquitination"/>
    <property type="evidence" value="ECO:0007669"/>
    <property type="project" value="TreeGrafter"/>
</dbReference>
<dbReference type="eggNOG" id="KOG2165">
    <property type="taxonomic scope" value="Eukaryota"/>
</dbReference>
<dbReference type="GO" id="GO:0005680">
    <property type="term" value="C:anaphase-promoting complex"/>
    <property type="evidence" value="ECO:0007669"/>
    <property type="project" value="TreeGrafter"/>
</dbReference>
<evidence type="ECO:0000313" key="9">
    <source>
        <dbReference type="Proteomes" id="UP000007148"/>
    </source>
</evidence>
<evidence type="ECO:0000256" key="1">
    <source>
        <dbReference type="ARBA" id="ARBA00016068"/>
    </source>
</evidence>
<name>G4TTS1_SERID</name>
<evidence type="ECO:0000256" key="2">
    <source>
        <dbReference type="ARBA" id="ARBA00022618"/>
    </source>
</evidence>
<accession>G4TTS1</accession>
<dbReference type="InterPro" id="IPR057975">
    <property type="entry name" value="TPR_ANAPC2"/>
</dbReference>
<dbReference type="FunCoup" id="G4TTS1">
    <property type="interactions" value="418"/>
</dbReference>
<keyword evidence="9" id="KW-1185">Reference proteome</keyword>
<dbReference type="AlphaFoldDB" id="G4TTS1"/>
<dbReference type="GO" id="GO:0051301">
    <property type="term" value="P:cell division"/>
    <property type="evidence" value="ECO:0007669"/>
    <property type="project" value="UniProtKB-KW"/>
</dbReference>
<feature type="domain" description="Cullin family profile" evidence="7">
    <location>
        <begin position="424"/>
        <end position="611"/>
    </location>
</feature>
<dbReference type="PANTHER" id="PTHR45957">
    <property type="entry name" value="ANAPHASE-PROMOTING COMPLEX SUBUNIT 2"/>
    <property type="match status" value="1"/>
</dbReference>
<dbReference type="InterPro" id="IPR036317">
    <property type="entry name" value="Cullin_homology_sf"/>
</dbReference>
<evidence type="ECO:0000256" key="6">
    <source>
        <dbReference type="PROSITE-ProRule" id="PRU00330"/>
    </source>
</evidence>
<dbReference type="OMA" id="AAKWQES"/>
<dbReference type="InterPro" id="IPR044554">
    <property type="entry name" value="ANAPC2"/>
</dbReference>
<gene>
    <name evidence="8" type="ORF">PIIN_08674</name>
</gene>
<dbReference type="Proteomes" id="UP000007148">
    <property type="component" value="Unassembled WGS sequence"/>
</dbReference>
<dbReference type="GO" id="GO:0006511">
    <property type="term" value="P:ubiquitin-dependent protein catabolic process"/>
    <property type="evidence" value="ECO:0007669"/>
    <property type="project" value="InterPro"/>
</dbReference>
<dbReference type="SUPFAM" id="SSF75632">
    <property type="entry name" value="Cullin homology domain"/>
    <property type="match status" value="1"/>
</dbReference>
<dbReference type="GO" id="GO:0031625">
    <property type="term" value="F:ubiquitin protein ligase binding"/>
    <property type="evidence" value="ECO:0007669"/>
    <property type="project" value="InterPro"/>
</dbReference>
<keyword evidence="4" id="KW-0833">Ubl conjugation pathway</keyword>